<feature type="binding site" evidence="8">
    <location>
        <position position="93"/>
    </location>
    <ligand>
        <name>Mg(2+)</name>
        <dbReference type="ChEBI" id="CHEBI:18420"/>
        <label>2</label>
    </ligand>
</feature>
<evidence type="ECO:0000313" key="10">
    <source>
        <dbReference type="EMBL" id="SFF84746.1"/>
    </source>
</evidence>
<evidence type="ECO:0000256" key="4">
    <source>
        <dbReference type="ARBA" id="ARBA00022723"/>
    </source>
</evidence>
<dbReference type="EC" id="3.1.3.25" evidence="9"/>
<dbReference type="Proteomes" id="UP000198661">
    <property type="component" value="Unassembled WGS sequence"/>
</dbReference>
<feature type="binding site" evidence="8">
    <location>
        <position position="219"/>
    </location>
    <ligand>
        <name>Mg(2+)</name>
        <dbReference type="ChEBI" id="CHEBI:18420"/>
        <label>1</label>
        <note>catalytic</note>
    </ligand>
</feature>
<keyword evidence="6 8" id="KW-0460">Magnesium</keyword>
<evidence type="ECO:0000256" key="5">
    <source>
        <dbReference type="ARBA" id="ARBA00022801"/>
    </source>
</evidence>
<dbReference type="Pfam" id="PF00459">
    <property type="entry name" value="Inositol_P"/>
    <property type="match status" value="1"/>
</dbReference>
<feature type="binding site" evidence="8">
    <location>
        <position position="94"/>
    </location>
    <ligand>
        <name>Mg(2+)</name>
        <dbReference type="ChEBI" id="CHEBI:18420"/>
        <label>1</label>
        <note>catalytic</note>
    </ligand>
</feature>
<dbReference type="GO" id="GO:0046872">
    <property type="term" value="F:metal ion binding"/>
    <property type="evidence" value="ECO:0007669"/>
    <property type="project" value="UniProtKB-KW"/>
</dbReference>
<comment type="similarity">
    <text evidence="3 9">Belongs to the inositol monophosphatase superfamily.</text>
</comment>
<dbReference type="GO" id="GO:0006020">
    <property type="term" value="P:inositol metabolic process"/>
    <property type="evidence" value="ECO:0007669"/>
    <property type="project" value="TreeGrafter"/>
</dbReference>
<gene>
    <name evidence="10" type="ORF">SAMN04488025_106129</name>
</gene>
<evidence type="ECO:0000256" key="8">
    <source>
        <dbReference type="PIRSR" id="PIRSR600760-2"/>
    </source>
</evidence>
<evidence type="ECO:0000256" key="9">
    <source>
        <dbReference type="RuleBase" id="RU364068"/>
    </source>
</evidence>
<dbReference type="PANTHER" id="PTHR20854">
    <property type="entry name" value="INOSITOL MONOPHOSPHATASE"/>
    <property type="match status" value="1"/>
</dbReference>
<comment type="cofactor">
    <cofactor evidence="2 8 9">
        <name>Mg(2+)</name>
        <dbReference type="ChEBI" id="CHEBI:18420"/>
    </cofactor>
</comment>
<dbReference type="InterPro" id="IPR000760">
    <property type="entry name" value="Inositol_monophosphatase-like"/>
</dbReference>
<dbReference type="GO" id="GO:0046854">
    <property type="term" value="P:phosphatidylinositol phosphate biosynthetic process"/>
    <property type="evidence" value="ECO:0007669"/>
    <property type="project" value="InterPro"/>
</dbReference>
<dbReference type="PRINTS" id="PR00377">
    <property type="entry name" value="IMPHPHTASES"/>
</dbReference>
<proteinExistence type="inferred from homology"/>
<dbReference type="InterPro" id="IPR022337">
    <property type="entry name" value="Inositol_monophosphatase_SuhB"/>
</dbReference>
<dbReference type="InterPro" id="IPR020583">
    <property type="entry name" value="Inositol_monoP_metal-BS"/>
</dbReference>
<dbReference type="PROSITE" id="PS00630">
    <property type="entry name" value="IMP_2"/>
    <property type="match status" value="1"/>
</dbReference>
<dbReference type="EMBL" id="FOOK01000006">
    <property type="protein sequence ID" value="SFF84746.1"/>
    <property type="molecule type" value="Genomic_DNA"/>
</dbReference>
<dbReference type="Gene3D" id="3.40.190.80">
    <property type="match status" value="1"/>
</dbReference>
<evidence type="ECO:0000256" key="2">
    <source>
        <dbReference type="ARBA" id="ARBA00001946"/>
    </source>
</evidence>
<dbReference type="STRING" id="201973.SAMN04488025_106129"/>
<dbReference type="PANTHER" id="PTHR20854:SF4">
    <property type="entry name" value="INOSITOL-1-MONOPHOSPHATASE-RELATED"/>
    <property type="match status" value="1"/>
</dbReference>
<keyword evidence="4 8" id="KW-0479">Metal-binding</keyword>
<evidence type="ECO:0000256" key="7">
    <source>
        <dbReference type="ARBA" id="ARBA00063608"/>
    </source>
</evidence>
<evidence type="ECO:0000256" key="3">
    <source>
        <dbReference type="ARBA" id="ARBA00009759"/>
    </source>
</evidence>
<evidence type="ECO:0000313" key="11">
    <source>
        <dbReference type="Proteomes" id="UP000198661"/>
    </source>
</evidence>
<accession>A0A1I2M5P5</accession>
<dbReference type="GO" id="GO:0007165">
    <property type="term" value="P:signal transduction"/>
    <property type="evidence" value="ECO:0007669"/>
    <property type="project" value="TreeGrafter"/>
</dbReference>
<dbReference type="SUPFAM" id="SSF56655">
    <property type="entry name" value="Carbohydrate phosphatase"/>
    <property type="match status" value="1"/>
</dbReference>
<sequence length="277" mass="30535">MSIETAIEAAKEAGRLIRQRVETTKRVETKYTAHDLVTEVDRQAEEIIRQVLHRAHPDHAILGEEGVAPGPEASREALEAHRDYEHLWIVDPIDGTTNFVHGFPYFCVSIALARRGKVELGVIYDPMRDECFTAERGKGARLNGEPIRVSEENDLGMSLVATGFPADYKGARKINTAGLIRLSSRCRNIRTAGSAALHMAYVAAGRLTAFWELELNAWDLAAGSLLVEEAGGRVTDTRGTPYHIGVRHVLATNGRIHEAMLEELRAAEATGFEKQEG</sequence>
<dbReference type="PRINTS" id="PR01959">
    <property type="entry name" value="SBIMPHPHTASE"/>
</dbReference>
<name>A0A1I2M5P5_9BACL</name>
<comment type="catalytic activity">
    <reaction evidence="1 9">
        <text>a myo-inositol phosphate + H2O = myo-inositol + phosphate</text>
        <dbReference type="Rhea" id="RHEA:24056"/>
        <dbReference type="ChEBI" id="CHEBI:15377"/>
        <dbReference type="ChEBI" id="CHEBI:17268"/>
        <dbReference type="ChEBI" id="CHEBI:43474"/>
        <dbReference type="ChEBI" id="CHEBI:84139"/>
        <dbReference type="EC" id="3.1.3.25"/>
    </reaction>
</comment>
<feature type="binding site" evidence="8">
    <location>
        <position position="64"/>
    </location>
    <ligand>
        <name>Mg(2+)</name>
        <dbReference type="ChEBI" id="CHEBI:18420"/>
        <label>1</label>
        <note>catalytic</note>
    </ligand>
</feature>
<dbReference type="Gene3D" id="3.30.540.10">
    <property type="entry name" value="Fructose-1,6-Bisphosphatase, subunit A, domain 1"/>
    <property type="match status" value="1"/>
</dbReference>
<keyword evidence="11" id="KW-1185">Reference proteome</keyword>
<dbReference type="GO" id="GO:0008934">
    <property type="term" value="F:inositol monophosphate 1-phosphatase activity"/>
    <property type="evidence" value="ECO:0007669"/>
    <property type="project" value="InterPro"/>
</dbReference>
<dbReference type="FunFam" id="3.30.540.10:FF:000013">
    <property type="entry name" value="Inositol-1-monophosphatase"/>
    <property type="match status" value="1"/>
</dbReference>
<evidence type="ECO:0000256" key="1">
    <source>
        <dbReference type="ARBA" id="ARBA00001033"/>
    </source>
</evidence>
<dbReference type="PROSITE" id="PS00629">
    <property type="entry name" value="IMP_1"/>
    <property type="match status" value="1"/>
</dbReference>
<organism evidence="10 11">
    <name type="scientific">Planifilum fulgidum</name>
    <dbReference type="NCBI Taxonomy" id="201973"/>
    <lineage>
        <taxon>Bacteria</taxon>
        <taxon>Bacillati</taxon>
        <taxon>Bacillota</taxon>
        <taxon>Bacilli</taxon>
        <taxon>Bacillales</taxon>
        <taxon>Thermoactinomycetaceae</taxon>
        <taxon>Planifilum</taxon>
    </lineage>
</organism>
<evidence type="ECO:0000256" key="6">
    <source>
        <dbReference type="ARBA" id="ARBA00022842"/>
    </source>
</evidence>
<feature type="binding site" evidence="8">
    <location>
        <position position="91"/>
    </location>
    <ligand>
        <name>Mg(2+)</name>
        <dbReference type="ChEBI" id="CHEBI:18420"/>
        <label>1</label>
        <note>catalytic</note>
    </ligand>
</feature>
<dbReference type="AlphaFoldDB" id="A0A1I2M5P5"/>
<dbReference type="CDD" id="cd01639">
    <property type="entry name" value="IMPase"/>
    <property type="match status" value="1"/>
</dbReference>
<dbReference type="InterPro" id="IPR020550">
    <property type="entry name" value="Inositol_monophosphatase_CS"/>
</dbReference>
<dbReference type="InterPro" id="IPR033942">
    <property type="entry name" value="IMPase"/>
</dbReference>
<comment type="subunit">
    <text evidence="7">Homodimer. The rRNA transcription and antitermination complex (rrnTAC) consists of RNA polymerase (RNAP), NusA, NusB, NusE (rpsJ), NusG, SubB, ribosomal protein S4, DNA and precursor rRNA; S4 is more flexible than other subunits.</text>
</comment>
<keyword evidence="5 9" id="KW-0378">Hydrolase</keyword>
<reference evidence="10 11" key="1">
    <citation type="submission" date="2016-10" db="EMBL/GenBank/DDBJ databases">
        <authorList>
            <person name="de Groot N.N."/>
        </authorList>
    </citation>
    <scope>NUCLEOTIDE SEQUENCE [LARGE SCALE GENOMIC DNA]</scope>
    <source>
        <strain evidence="10 11">DSM 44945</strain>
    </source>
</reference>
<protein>
    <recommendedName>
        <fullName evidence="9">Inositol-1-monophosphatase</fullName>
        <ecNumber evidence="9">3.1.3.25</ecNumber>
    </recommendedName>
</protein>